<dbReference type="Gene3D" id="1.10.10.10">
    <property type="entry name" value="Winged helix-like DNA-binding domain superfamily/Winged helix DNA-binding domain"/>
    <property type="match status" value="1"/>
</dbReference>
<name>A0A1P8JYA0_9BURK</name>
<dbReference type="InterPro" id="IPR000847">
    <property type="entry name" value="LysR_HTH_N"/>
</dbReference>
<dbReference type="Gene3D" id="3.40.190.290">
    <property type="match status" value="1"/>
</dbReference>
<dbReference type="Proteomes" id="UP000186609">
    <property type="component" value="Chromosome"/>
</dbReference>
<accession>A0A1P8JYA0</accession>
<dbReference type="InterPro" id="IPR036390">
    <property type="entry name" value="WH_DNA-bd_sf"/>
</dbReference>
<reference evidence="6 7" key="1">
    <citation type="submission" date="2017-01" db="EMBL/GenBank/DDBJ databases">
        <authorList>
            <person name="Mah S.A."/>
            <person name="Swanson W.J."/>
            <person name="Moy G.W."/>
            <person name="Vacquier V.D."/>
        </authorList>
    </citation>
    <scope>NUCLEOTIDE SEQUENCE [LARGE SCALE GENOMIC DNA]</scope>
    <source>
        <strain evidence="6 7">DCY110</strain>
    </source>
</reference>
<dbReference type="CDD" id="cd08421">
    <property type="entry name" value="PBP2_LTTR_like_1"/>
    <property type="match status" value="1"/>
</dbReference>
<dbReference type="FunFam" id="1.10.10.10:FF:000001">
    <property type="entry name" value="LysR family transcriptional regulator"/>
    <property type="match status" value="1"/>
</dbReference>
<evidence type="ECO:0000259" key="5">
    <source>
        <dbReference type="PROSITE" id="PS50931"/>
    </source>
</evidence>
<dbReference type="PANTHER" id="PTHR30419:SF2">
    <property type="entry name" value="LYSR FAMILY TRANSCRIPTIONAL REGULATOR"/>
    <property type="match status" value="1"/>
</dbReference>
<dbReference type="PANTHER" id="PTHR30419">
    <property type="entry name" value="HTH-TYPE TRANSCRIPTIONAL REGULATOR YBHD"/>
    <property type="match status" value="1"/>
</dbReference>
<dbReference type="EMBL" id="CP019236">
    <property type="protein sequence ID" value="APW38661.1"/>
    <property type="molecule type" value="Genomic_DNA"/>
</dbReference>
<evidence type="ECO:0000256" key="2">
    <source>
        <dbReference type="ARBA" id="ARBA00023015"/>
    </source>
</evidence>
<gene>
    <name evidence="6" type="ORF">RD110_16840</name>
</gene>
<evidence type="ECO:0000256" key="4">
    <source>
        <dbReference type="ARBA" id="ARBA00023163"/>
    </source>
</evidence>
<sequence length="300" mass="32660">MRFDLTDLQLFAHIAETGSITAGAARSHMTLASASQRVRGMEERLGAPLLLRGRQGVQVTEAGRTLLHHARLVLQQMERLRGELGDYGAGLHGHIRLLCNTSAMAEHLPAPLAAFLRQHPQLSIDLDEQPSAQIVEAVRDGLCDIGIVSDAVDAAGLRSFVFRRDDLVLVVPRGHAFARRRRVAFDELAGQSFVGLAADSPLQALVTQQARRLGQRLVYRVRVRHFEAVCSMVGQGIGIGIVPQAAAQRLAASLSIVGIGLAEPWAERQLLLCVRDEGRLPMYAQRLLDHLVPTKPEGPG</sequence>
<evidence type="ECO:0000256" key="1">
    <source>
        <dbReference type="ARBA" id="ARBA00009437"/>
    </source>
</evidence>
<dbReference type="Pfam" id="PF00126">
    <property type="entry name" value="HTH_1"/>
    <property type="match status" value="1"/>
</dbReference>
<dbReference type="PROSITE" id="PS50931">
    <property type="entry name" value="HTH_LYSR"/>
    <property type="match status" value="1"/>
</dbReference>
<dbReference type="GO" id="GO:0003700">
    <property type="term" value="F:DNA-binding transcription factor activity"/>
    <property type="evidence" value="ECO:0007669"/>
    <property type="project" value="InterPro"/>
</dbReference>
<protein>
    <submittedName>
        <fullName evidence="6">LysR family transcriptional regulator</fullName>
    </submittedName>
</protein>
<evidence type="ECO:0000256" key="3">
    <source>
        <dbReference type="ARBA" id="ARBA00023125"/>
    </source>
</evidence>
<dbReference type="GO" id="GO:0005829">
    <property type="term" value="C:cytosol"/>
    <property type="evidence" value="ECO:0007669"/>
    <property type="project" value="TreeGrafter"/>
</dbReference>
<proteinExistence type="inferred from homology"/>
<dbReference type="InterPro" id="IPR050950">
    <property type="entry name" value="HTH-type_LysR_regulators"/>
</dbReference>
<dbReference type="SUPFAM" id="SSF53850">
    <property type="entry name" value="Periplasmic binding protein-like II"/>
    <property type="match status" value="1"/>
</dbReference>
<feature type="domain" description="HTH lysR-type" evidence="5">
    <location>
        <begin position="3"/>
        <end position="60"/>
    </location>
</feature>
<keyword evidence="7" id="KW-1185">Reference proteome</keyword>
<keyword evidence="3" id="KW-0238">DNA-binding</keyword>
<dbReference type="STRING" id="1842727.RD110_16840"/>
<dbReference type="Pfam" id="PF03466">
    <property type="entry name" value="LysR_substrate"/>
    <property type="match status" value="1"/>
</dbReference>
<evidence type="ECO:0000313" key="7">
    <source>
        <dbReference type="Proteomes" id="UP000186609"/>
    </source>
</evidence>
<dbReference type="AlphaFoldDB" id="A0A1P8JYA0"/>
<organism evidence="6 7">
    <name type="scientific">Rhodoferax koreensis</name>
    <dbReference type="NCBI Taxonomy" id="1842727"/>
    <lineage>
        <taxon>Bacteria</taxon>
        <taxon>Pseudomonadati</taxon>
        <taxon>Pseudomonadota</taxon>
        <taxon>Betaproteobacteria</taxon>
        <taxon>Burkholderiales</taxon>
        <taxon>Comamonadaceae</taxon>
        <taxon>Rhodoferax</taxon>
    </lineage>
</organism>
<dbReference type="InterPro" id="IPR005119">
    <property type="entry name" value="LysR_subst-bd"/>
</dbReference>
<comment type="similarity">
    <text evidence="1">Belongs to the LysR transcriptional regulatory family.</text>
</comment>
<dbReference type="KEGG" id="rhy:RD110_16840"/>
<keyword evidence="2" id="KW-0805">Transcription regulation</keyword>
<dbReference type="GO" id="GO:0003677">
    <property type="term" value="F:DNA binding"/>
    <property type="evidence" value="ECO:0007669"/>
    <property type="project" value="UniProtKB-KW"/>
</dbReference>
<dbReference type="SUPFAM" id="SSF46785">
    <property type="entry name" value="Winged helix' DNA-binding domain"/>
    <property type="match status" value="1"/>
</dbReference>
<keyword evidence="4" id="KW-0804">Transcription</keyword>
<dbReference type="RefSeq" id="WP_076200540.1">
    <property type="nucleotide sequence ID" value="NZ_CP019236.1"/>
</dbReference>
<dbReference type="OrthoDB" id="9785974at2"/>
<evidence type="ECO:0000313" key="6">
    <source>
        <dbReference type="EMBL" id="APW38661.1"/>
    </source>
</evidence>
<dbReference type="InterPro" id="IPR036388">
    <property type="entry name" value="WH-like_DNA-bd_sf"/>
</dbReference>